<dbReference type="Pfam" id="PF02706">
    <property type="entry name" value="Wzz"/>
    <property type="match status" value="1"/>
</dbReference>
<evidence type="ECO:0000256" key="7">
    <source>
        <dbReference type="SAM" id="Phobius"/>
    </source>
</evidence>
<dbReference type="InterPro" id="IPR050445">
    <property type="entry name" value="Bact_polysacc_biosynth/exp"/>
</dbReference>
<dbReference type="InterPro" id="IPR003856">
    <property type="entry name" value="LPS_length_determ_N"/>
</dbReference>
<dbReference type="AlphaFoldDB" id="A0A1M7BZ30"/>
<evidence type="ECO:0000256" key="4">
    <source>
        <dbReference type="ARBA" id="ARBA00022692"/>
    </source>
</evidence>
<comment type="similarity">
    <text evidence="2">Belongs to the CpsC/CapA family.</text>
</comment>
<evidence type="ECO:0000259" key="8">
    <source>
        <dbReference type="Pfam" id="PF02706"/>
    </source>
</evidence>
<gene>
    <name evidence="9" type="ORF">SAMN02745136_05287</name>
</gene>
<sequence length="257" mass="28808">MELEKTEEIEIDLKDIFFALLDKIWVLFYAALICALLGGIVTKLTQESFYSSTTKLYVINRQDPDKTITNTDLSAGSLLIKDFEILVTSRPILEQVIHNLDLKVSQEELAGEISINIPEETRILEITVTSRDPFMAKKLADEIADVSAEQMISVMDIEKVNVVERGRIPTSPTENKFKKNILLGGILGLGVSMAVIILLYLGNDHIKTNEDIEKFLKVIPLAEIPMEEDILNSRRVRAELKKAYKKGYKGGLNNAIG</sequence>
<reference evidence="9 10" key="1">
    <citation type="submission" date="2016-11" db="EMBL/GenBank/DDBJ databases">
        <authorList>
            <person name="Jaros S."/>
            <person name="Januszkiewicz K."/>
            <person name="Wedrychowicz H."/>
        </authorList>
    </citation>
    <scope>NUCLEOTIDE SEQUENCE [LARGE SCALE GENOMIC DNA]</scope>
    <source>
        <strain evidence="9 10">DSM 15929</strain>
    </source>
</reference>
<keyword evidence="3" id="KW-1003">Cell membrane</keyword>
<dbReference type="GO" id="GO:0005886">
    <property type="term" value="C:plasma membrane"/>
    <property type="evidence" value="ECO:0007669"/>
    <property type="project" value="UniProtKB-SubCell"/>
</dbReference>
<dbReference type="STRING" id="1121322.SAMN02745136_05287"/>
<dbReference type="PANTHER" id="PTHR32309">
    <property type="entry name" value="TYROSINE-PROTEIN KINASE"/>
    <property type="match status" value="1"/>
</dbReference>
<feature type="transmembrane region" description="Helical" evidence="7">
    <location>
        <begin position="24"/>
        <end position="42"/>
    </location>
</feature>
<evidence type="ECO:0000313" key="10">
    <source>
        <dbReference type="Proteomes" id="UP000184386"/>
    </source>
</evidence>
<name>A0A1M7BZ30_9FIRM</name>
<protein>
    <submittedName>
        <fullName evidence="9">Capsular polysaccharide biosynthesis protein</fullName>
    </submittedName>
</protein>
<organism evidence="9 10">
    <name type="scientific">Anaerocolumna jejuensis DSM 15929</name>
    <dbReference type="NCBI Taxonomy" id="1121322"/>
    <lineage>
        <taxon>Bacteria</taxon>
        <taxon>Bacillati</taxon>
        <taxon>Bacillota</taxon>
        <taxon>Clostridia</taxon>
        <taxon>Lachnospirales</taxon>
        <taxon>Lachnospiraceae</taxon>
        <taxon>Anaerocolumna</taxon>
    </lineage>
</organism>
<proteinExistence type="inferred from homology"/>
<keyword evidence="6 7" id="KW-0472">Membrane</keyword>
<dbReference type="PANTHER" id="PTHR32309:SF13">
    <property type="entry name" value="FERRIC ENTEROBACTIN TRANSPORT PROTEIN FEPE"/>
    <property type="match status" value="1"/>
</dbReference>
<evidence type="ECO:0000256" key="6">
    <source>
        <dbReference type="ARBA" id="ARBA00023136"/>
    </source>
</evidence>
<feature type="domain" description="Polysaccharide chain length determinant N-terminal" evidence="8">
    <location>
        <begin position="10"/>
        <end position="100"/>
    </location>
</feature>
<evidence type="ECO:0000256" key="1">
    <source>
        <dbReference type="ARBA" id="ARBA00004651"/>
    </source>
</evidence>
<evidence type="ECO:0000256" key="5">
    <source>
        <dbReference type="ARBA" id="ARBA00022989"/>
    </source>
</evidence>
<comment type="subcellular location">
    <subcellularLocation>
        <location evidence="1">Cell membrane</location>
        <topology evidence="1">Multi-pass membrane protein</topology>
    </subcellularLocation>
</comment>
<accession>A0A1M7BZ30</accession>
<feature type="transmembrane region" description="Helical" evidence="7">
    <location>
        <begin position="181"/>
        <end position="201"/>
    </location>
</feature>
<dbReference type="GO" id="GO:0004713">
    <property type="term" value="F:protein tyrosine kinase activity"/>
    <property type="evidence" value="ECO:0007669"/>
    <property type="project" value="TreeGrafter"/>
</dbReference>
<dbReference type="RefSeq" id="WP_073280191.1">
    <property type="nucleotide sequence ID" value="NZ_FRAC01000040.1"/>
</dbReference>
<evidence type="ECO:0000313" key="9">
    <source>
        <dbReference type="EMBL" id="SHL60292.1"/>
    </source>
</evidence>
<dbReference type="Proteomes" id="UP000184386">
    <property type="component" value="Unassembled WGS sequence"/>
</dbReference>
<keyword evidence="4 7" id="KW-0812">Transmembrane</keyword>
<evidence type="ECO:0000256" key="2">
    <source>
        <dbReference type="ARBA" id="ARBA00006683"/>
    </source>
</evidence>
<keyword evidence="10" id="KW-1185">Reference proteome</keyword>
<keyword evidence="5 7" id="KW-1133">Transmembrane helix</keyword>
<evidence type="ECO:0000256" key="3">
    <source>
        <dbReference type="ARBA" id="ARBA00022475"/>
    </source>
</evidence>
<dbReference type="OrthoDB" id="2360475at2"/>
<dbReference type="EMBL" id="FRAC01000040">
    <property type="protein sequence ID" value="SHL60292.1"/>
    <property type="molecule type" value="Genomic_DNA"/>
</dbReference>